<dbReference type="Gene3D" id="3.20.20.80">
    <property type="entry name" value="Glycosidases"/>
    <property type="match status" value="1"/>
</dbReference>
<dbReference type="Pfam" id="PF00703">
    <property type="entry name" value="Glyco_hydro_2"/>
    <property type="match status" value="1"/>
</dbReference>
<dbReference type="SUPFAM" id="SSF51445">
    <property type="entry name" value="(Trans)glycosidases"/>
    <property type="match status" value="1"/>
</dbReference>
<dbReference type="InterPro" id="IPR017853">
    <property type="entry name" value="GH"/>
</dbReference>
<dbReference type="SUPFAM" id="SSF49303">
    <property type="entry name" value="beta-Galactosidase/glucuronidase domain"/>
    <property type="match status" value="1"/>
</dbReference>
<accession>A0A3N2AQ90</accession>
<dbReference type="Pfam" id="PF02836">
    <property type="entry name" value="Glyco_hydro_2_C"/>
    <property type="match status" value="1"/>
</dbReference>
<comment type="similarity">
    <text evidence="1">Belongs to the glycosyl hydrolase 2 family.</text>
</comment>
<keyword evidence="3" id="KW-0326">Glycosidase</keyword>
<dbReference type="PANTHER" id="PTHR42732">
    <property type="entry name" value="BETA-GALACTOSIDASE"/>
    <property type="match status" value="1"/>
</dbReference>
<protein>
    <submittedName>
        <fullName evidence="8">Glycosyl hydrolase family 2</fullName>
    </submittedName>
</protein>
<dbReference type="Proteomes" id="UP000275456">
    <property type="component" value="Unassembled WGS sequence"/>
</dbReference>
<organism evidence="8 9">
    <name type="scientific">Agrococcus jenensis</name>
    <dbReference type="NCBI Taxonomy" id="46353"/>
    <lineage>
        <taxon>Bacteria</taxon>
        <taxon>Bacillati</taxon>
        <taxon>Actinomycetota</taxon>
        <taxon>Actinomycetes</taxon>
        <taxon>Micrococcales</taxon>
        <taxon>Microbacteriaceae</taxon>
        <taxon>Agrococcus</taxon>
    </lineage>
</organism>
<dbReference type="Pfam" id="PF02837">
    <property type="entry name" value="Glyco_hydro_2_N"/>
    <property type="match status" value="1"/>
</dbReference>
<feature type="region of interest" description="Disordered" evidence="4">
    <location>
        <begin position="1"/>
        <end position="23"/>
    </location>
</feature>
<reference evidence="8 9" key="1">
    <citation type="submission" date="2018-11" db="EMBL/GenBank/DDBJ databases">
        <title>Sequencing the genomes of 1000 actinobacteria strains.</title>
        <authorList>
            <person name="Klenk H.-P."/>
        </authorList>
    </citation>
    <scope>NUCLEOTIDE SEQUENCE [LARGE SCALE GENOMIC DNA]</scope>
    <source>
        <strain evidence="8 9">DSM 9580</strain>
    </source>
</reference>
<dbReference type="Gene3D" id="2.60.40.10">
    <property type="entry name" value="Immunoglobulins"/>
    <property type="match status" value="1"/>
</dbReference>
<evidence type="ECO:0000259" key="6">
    <source>
        <dbReference type="Pfam" id="PF02836"/>
    </source>
</evidence>
<dbReference type="InterPro" id="IPR013783">
    <property type="entry name" value="Ig-like_fold"/>
</dbReference>
<dbReference type="Gene3D" id="2.60.120.260">
    <property type="entry name" value="Galactose-binding domain-like"/>
    <property type="match status" value="1"/>
</dbReference>
<evidence type="ECO:0000259" key="7">
    <source>
        <dbReference type="Pfam" id="PF02837"/>
    </source>
</evidence>
<feature type="domain" description="Glycoside hydrolase family 2 catalytic" evidence="6">
    <location>
        <begin position="345"/>
        <end position="466"/>
    </location>
</feature>
<dbReference type="InterPro" id="IPR036156">
    <property type="entry name" value="Beta-gal/glucu_dom_sf"/>
</dbReference>
<dbReference type="InterPro" id="IPR051913">
    <property type="entry name" value="GH2_Domain-Containing"/>
</dbReference>
<dbReference type="GO" id="GO:0004553">
    <property type="term" value="F:hydrolase activity, hydrolyzing O-glycosyl compounds"/>
    <property type="evidence" value="ECO:0007669"/>
    <property type="project" value="InterPro"/>
</dbReference>
<dbReference type="SUPFAM" id="SSF49785">
    <property type="entry name" value="Galactose-binding domain-like"/>
    <property type="match status" value="1"/>
</dbReference>
<dbReference type="InterPro" id="IPR006104">
    <property type="entry name" value="Glyco_hydro_2_N"/>
</dbReference>
<dbReference type="InterPro" id="IPR006102">
    <property type="entry name" value="Ig-like_GH2"/>
</dbReference>
<keyword evidence="9" id="KW-1185">Reference proteome</keyword>
<feature type="domain" description="Glycoside hydrolase family 2 immunoglobulin-like beta-sandwich" evidence="5">
    <location>
        <begin position="207"/>
        <end position="308"/>
    </location>
</feature>
<proteinExistence type="inferred from homology"/>
<gene>
    <name evidence="8" type="ORF">EDD26_0570</name>
</gene>
<dbReference type="AlphaFoldDB" id="A0A3N2AQ90"/>
<evidence type="ECO:0000256" key="3">
    <source>
        <dbReference type="ARBA" id="ARBA00023295"/>
    </source>
</evidence>
<comment type="caution">
    <text evidence="8">The sequence shown here is derived from an EMBL/GenBank/DDBJ whole genome shotgun (WGS) entry which is preliminary data.</text>
</comment>
<evidence type="ECO:0000256" key="2">
    <source>
        <dbReference type="ARBA" id="ARBA00022801"/>
    </source>
</evidence>
<evidence type="ECO:0000313" key="8">
    <source>
        <dbReference type="EMBL" id="ROR65207.1"/>
    </source>
</evidence>
<evidence type="ECO:0000256" key="1">
    <source>
        <dbReference type="ARBA" id="ARBA00007401"/>
    </source>
</evidence>
<evidence type="ECO:0000313" key="9">
    <source>
        <dbReference type="Proteomes" id="UP000275456"/>
    </source>
</evidence>
<dbReference type="PANTHER" id="PTHR42732:SF4">
    <property type="entry name" value="BETA-MANNOSIDASE"/>
    <property type="match status" value="1"/>
</dbReference>
<dbReference type="InterPro" id="IPR006103">
    <property type="entry name" value="Glyco_hydro_2_cat"/>
</dbReference>
<dbReference type="EMBL" id="RKHJ01000001">
    <property type="protein sequence ID" value="ROR65207.1"/>
    <property type="molecule type" value="Genomic_DNA"/>
</dbReference>
<evidence type="ECO:0000259" key="5">
    <source>
        <dbReference type="Pfam" id="PF00703"/>
    </source>
</evidence>
<dbReference type="GO" id="GO:0005975">
    <property type="term" value="P:carbohydrate metabolic process"/>
    <property type="evidence" value="ECO:0007669"/>
    <property type="project" value="InterPro"/>
</dbReference>
<name>A0A3N2AQ90_9MICO</name>
<dbReference type="OrthoDB" id="9762066at2"/>
<dbReference type="InterPro" id="IPR008979">
    <property type="entry name" value="Galactose-bd-like_sf"/>
</dbReference>
<keyword evidence="2 8" id="KW-0378">Hydrolase</keyword>
<feature type="domain" description="Glycosyl hydrolases family 2 sugar binding" evidence="7">
    <location>
        <begin position="32"/>
        <end position="147"/>
    </location>
</feature>
<evidence type="ECO:0000256" key="4">
    <source>
        <dbReference type="SAM" id="MobiDB-lite"/>
    </source>
</evidence>
<sequence>MMGRMTTDALPRATAQTGTHPRPQLLRSAWTDLSGPWGFEHDDHDAGVREGWARPGRNAARTIVVPFPPESDASGIGERGHHPVVWYRRTVTLDEVRAAGWQPGMRLLVRFGAVDYRATVWADGAMLGEHEGGHTPFAVDATGAAREEKPFELVVRAEDDPLDLEQPRGKQDWLPEPHVIWYDRTTGIWQPVWLEAVPETSIDRLGWSSDLPAARVSLELALSRRPPAGTSVRVRIADEDGEELAAVTQPVRSPRARIDLPVHALQNGQGYESMLWSPAHPRLLDATVELLDASGSAIDAAASYLGLRSVSAAGGRFLLNDRPHPVIAVLEQGYWPGSHLAAPSADALRAEVELIKALGFTTVRVHQKIEDPRFLFWADRLGLLVWEEMPSAYAFSATSVERLSREWQEAIERDRSHPCIVAWVPVNESWGVQHIAHDERQQQLVRALFHLTKALDDTRLVISNDGWEHGDSDLLTIHDYEQDRERLAASYRDAAAIERTAAGIGPAGRRIRLLPDAAAPGLADAPVVVSEFGGVTWAPDAPIATWGYGVASSAEDFERRLRDVFGALHGGALAGLCYTQLTDTLQEANGLVDEHRRPKLPLEVLRAIVTDAPR</sequence>